<evidence type="ECO:0000313" key="1">
    <source>
        <dbReference type="EMBL" id="KAI4455779.1"/>
    </source>
</evidence>
<organism evidence="1 2">
    <name type="scientific">Holotrichia oblita</name>
    <name type="common">Chafer beetle</name>
    <dbReference type="NCBI Taxonomy" id="644536"/>
    <lineage>
        <taxon>Eukaryota</taxon>
        <taxon>Metazoa</taxon>
        <taxon>Ecdysozoa</taxon>
        <taxon>Arthropoda</taxon>
        <taxon>Hexapoda</taxon>
        <taxon>Insecta</taxon>
        <taxon>Pterygota</taxon>
        <taxon>Neoptera</taxon>
        <taxon>Endopterygota</taxon>
        <taxon>Coleoptera</taxon>
        <taxon>Polyphaga</taxon>
        <taxon>Scarabaeiformia</taxon>
        <taxon>Scarabaeidae</taxon>
        <taxon>Melolonthinae</taxon>
        <taxon>Holotrichia</taxon>
    </lineage>
</organism>
<proteinExistence type="predicted"/>
<name>A0ACB9SP62_HOLOL</name>
<reference evidence="1" key="1">
    <citation type="submission" date="2022-04" db="EMBL/GenBank/DDBJ databases">
        <title>Chromosome-scale genome assembly of Holotrichia oblita Faldermann.</title>
        <authorList>
            <person name="Rongchong L."/>
        </authorList>
    </citation>
    <scope>NUCLEOTIDE SEQUENCE</scope>
    <source>
        <strain evidence="1">81SQS9</strain>
    </source>
</reference>
<evidence type="ECO:0000313" key="2">
    <source>
        <dbReference type="Proteomes" id="UP001056778"/>
    </source>
</evidence>
<sequence length="360" mass="41553">MDVIFEEEQILLDADLLQLVQLVNPDRKPYTVRPRTDNMNVWDDNEFVRRFRLSKDSVRNILQQIEQQLVPRVRKRHNVEPLQQILLALRFLATGNFYISVADFGGLHKSTAARIIRNVIYAIARLRRNYLNFPSNVQSKEEVAVAFHRIARFPRVIGAVDCTHIRLQSPGGNVAETFRNRKGYFSLNVQAVCDAENHITDIVTRWPGSSHDSYIFNNSVLRMRFETGEFEDFILLGDSGYPLRKYLLTPLEHPNTAADQLYNESQIRTRNTIERTFGIWKRRFPILTTGIRTKLPLAQAIIVTTAILHNLACKNKDDLPEDYVGEINFNEAVNPVDRMDDNNAGVAVRNTLIQYFNQLL</sequence>
<gene>
    <name evidence="1" type="ORF">MML48_9g00002264</name>
</gene>
<keyword evidence="2" id="KW-1185">Reference proteome</keyword>
<protein>
    <submittedName>
        <fullName evidence="1">Uncharacterized protein</fullName>
    </submittedName>
</protein>
<dbReference type="Proteomes" id="UP001056778">
    <property type="component" value="Chromosome 9"/>
</dbReference>
<comment type="caution">
    <text evidence="1">The sequence shown here is derived from an EMBL/GenBank/DDBJ whole genome shotgun (WGS) entry which is preliminary data.</text>
</comment>
<dbReference type="EMBL" id="CM043023">
    <property type="protein sequence ID" value="KAI4455779.1"/>
    <property type="molecule type" value="Genomic_DNA"/>
</dbReference>
<accession>A0ACB9SP62</accession>